<reference evidence="1" key="1">
    <citation type="submission" date="2025-08" db="UniProtKB">
        <authorList>
            <consortium name="Ensembl"/>
        </authorList>
    </citation>
    <scope>IDENTIFICATION</scope>
</reference>
<dbReference type="Proteomes" id="UP000261500">
    <property type="component" value="Unplaced"/>
</dbReference>
<protein>
    <submittedName>
        <fullName evidence="1">Uncharacterized protein</fullName>
    </submittedName>
</protein>
<proteinExistence type="predicted"/>
<accession>A0A3B3VNP2</accession>
<evidence type="ECO:0000313" key="1">
    <source>
        <dbReference type="Ensembl" id="ENSPLAP00000026623.1"/>
    </source>
</evidence>
<organism evidence="1 2">
    <name type="scientific">Poecilia latipinna</name>
    <name type="common">sailfin molly</name>
    <dbReference type="NCBI Taxonomy" id="48699"/>
    <lineage>
        <taxon>Eukaryota</taxon>
        <taxon>Metazoa</taxon>
        <taxon>Chordata</taxon>
        <taxon>Craniata</taxon>
        <taxon>Vertebrata</taxon>
        <taxon>Euteleostomi</taxon>
        <taxon>Actinopterygii</taxon>
        <taxon>Neopterygii</taxon>
        <taxon>Teleostei</taxon>
        <taxon>Neoteleostei</taxon>
        <taxon>Acanthomorphata</taxon>
        <taxon>Ovalentaria</taxon>
        <taxon>Atherinomorphae</taxon>
        <taxon>Cyprinodontiformes</taxon>
        <taxon>Poeciliidae</taxon>
        <taxon>Poeciliinae</taxon>
        <taxon>Poecilia</taxon>
    </lineage>
</organism>
<dbReference type="GeneTree" id="ENSGT00940000178092"/>
<evidence type="ECO:0000313" key="2">
    <source>
        <dbReference type="Proteomes" id="UP000261500"/>
    </source>
</evidence>
<sequence length="124" mass="13889">MKGIYRDGYYGGSIELRDVFNRRCVKCGRGHFVQAKTMGIRSGIVFWNLVFSLMFTCVKGTSHCSNFGVFSNALLRCVCVRGHVRAYQFTCRFLSFFLSLPLAVSNSRVCLLGVDVAPTKNEPS</sequence>
<dbReference type="AlphaFoldDB" id="A0A3B3VNP2"/>
<dbReference type="STRING" id="48699.ENSPLAP00000026623"/>
<keyword evidence="2" id="KW-1185">Reference proteome</keyword>
<name>A0A3B3VNP2_9TELE</name>
<reference evidence="1" key="2">
    <citation type="submission" date="2025-09" db="UniProtKB">
        <authorList>
            <consortium name="Ensembl"/>
        </authorList>
    </citation>
    <scope>IDENTIFICATION</scope>
</reference>
<dbReference type="Ensembl" id="ENSPLAT00000029204.1">
    <property type="protein sequence ID" value="ENSPLAP00000026623.1"/>
    <property type="gene ID" value="ENSPLAG00000014554.1"/>
</dbReference>